<dbReference type="GO" id="GO:0000287">
    <property type="term" value="F:magnesium ion binding"/>
    <property type="evidence" value="ECO:0007669"/>
    <property type="project" value="UniProtKB-UniRule"/>
</dbReference>
<feature type="binding site" evidence="9">
    <location>
        <position position="91"/>
    </location>
    <ligand>
        <name>Mg(2+)</name>
        <dbReference type="ChEBI" id="CHEBI:18420"/>
    </ligand>
</feature>
<evidence type="ECO:0000256" key="9">
    <source>
        <dbReference type="HAMAP-Rule" id="MF_00625"/>
    </source>
</evidence>
<keyword evidence="5 9" id="KW-0418">Kinase</keyword>
<dbReference type="InterPro" id="IPR004536">
    <property type="entry name" value="SPS/SelD"/>
</dbReference>
<comment type="cofactor">
    <cofactor evidence="9">
        <name>Mg(2+)</name>
        <dbReference type="ChEBI" id="CHEBI:18420"/>
    </cofactor>
    <text evidence="9">Binds 1 Mg(2+) ion per monomer.</text>
</comment>
<dbReference type="NCBIfam" id="TIGR00476">
    <property type="entry name" value="selD"/>
    <property type="match status" value="1"/>
</dbReference>
<feature type="site" description="Important for catalytic activity" evidence="9">
    <location>
        <position position="20"/>
    </location>
</feature>
<evidence type="ECO:0000259" key="10">
    <source>
        <dbReference type="Pfam" id="PF00586"/>
    </source>
</evidence>
<dbReference type="SUPFAM" id="SSF55326">
    <property type="entry name" value="PurM N-terminal domain-like"/>
    <property type="match status" value="1"/>
</dbReference>
<evidence type="ECO:0000313" key="13">
    <source>
        <dbReference type="Proteomes" id="UP000055702"/>
    </source>
</evidence>
<evidence type="ECO:0000256" key="2">
    <source>
        <dbReference type="ARBA" id="ARBA00022679"/>
    </source>
</evidence>
<evidence type="ECO:0000256" key="5">
    <source>
        <dbReference type="ARBA" id="ARBA00022777"/>
    </source>
</evidence>
<dbReference type="GO" id="GO:0016260">
    <property type="term" value="P:selenocysteine biosynthetic process"/>
    <property type="evidence" value="ECO:0007669"/>
    <property type="project" value="InterPro"/>
</dbReference>
<evidence type="ECO:0000313" key="12">
    <source>
        <dbReference type="EMBL" id="KVX02521.1"/>
    </source>
</evidence>
<dbReference type="EMBL" id="LRDC01000012">
    <property type="protein sequence ID" value="KVX02521.1"/>
    <property type="molecule type" value="Genomic_DNA"/>
</dbReference>
<keyword evidence="2 9" id="KW-0808">Transferase</keyword>
<dbReference type="InterPro" id="IPR010918">
    <property type="entry name" value="PurM-like_C_dom"/>
</dbReference>
<protein>
    <recommendedName>
        <fullName evidence="9">Selenide, water dikinase</fullName>
        <ecNumber evidence="9">2.7.9.3</ecNumber>
    </recommendedName>
    <alternativeName>
        <fullName evidence="9">Selenium donor protein</fullName>
    </alternativeName>
    <alternativeName>
        <fullName evidence="9">Selenophosphate synthase</fullName>
    </alternativeName>
</protein>
<dbReference type="Proteomes" id="UP000055702">
    <property type="component" value="Unassembled WGS sequence"/>
</dbReference>
<dbReference type="InterPro" id="IPR036921">
    <property type="entry name" value="PurM-like_N_sf"/>
</dbReference>
<keyword evidence="6 9" id="KW-0067">ATP-binding</keyword>
<dbReference type="Pfam" id="PF02769">
    <property type="entry name" value="AIRS_C"/>
    <property type="match status" value="1"/>
</dbReference>
<evidence type="ECO:0000256" key="3">
    <source>
        <dbReference type="ARBA" id="ARBA00022723"/>
    </source>
</evidence>
<feature type="binding site" description="in other chain" evidence="9">
    <location>
        <position position="68"/>
    </location>
    <ligand>
        <name>ATP</name>
        <dbReference type="ChEBI" id="CHEBI:30616"/>
        <note>ligand shared between dimeric partners</note>
    </ligand>
</feature>
<dbReference type="Gene3D" id="3.90.650.10">
    <property type="entry name" value="PurM-like C-terminal domain"/>
    <property type="match status" value="1"/>
</dbReference>
<dbReference type="FunFam" id="3.90.650.10:FF:000004">
    <property type="entry name" value="Selenide, water dikinase"/>
    <property type="match status" value="1"/>
</dbReference>
<feature type="domain" description="PurM-like C-terminal" evidence="11">
    <location>
        <begin position="170"/>
        <end position="332"/>
    </location>
</feature>
<feature type="domain" description="PurM-like N-terminal" evidence="10">
    <location>
        <begin position="50"/>
        <end position="156"/>
    </location>
</feature>
<gene>
    <name evidence="9" type="primary">selD</name>
    <name evidence="12" type="ORF">AWJ07_13465</name>
</gene>
<evidence type="ECO:0000256" key="1">
    <source>
        <dbReference type="ARBA" id="ARBA00008026"/>
    </source>
</evidence>
<dbReference type="GO" id="GO:0005524">
    <property type="term" value="F:ATP binding"/>
    <property type="evidence" value="ECO:0007669"/>
    <property type="project" value="UniProtKB-UniRule"/>
</dbReference>
<evidence type="ECO:0000256" key="7">
    <source>
        <dbReference type="ARBA" id="ARBA00022842"/>
    </source>
</evidence>
<dbReference type="InterPro" id="IPR023061">
    <property type="entry name" value="SelD_I"/>
</dbReference>
<reference evidence="12 13" key="1">
    <citation type="submission" date="2016-01" db="EMBL/GenBank/DDBJ databases">
        <title>Draft genome of the antarctic isolate Shewanella frigidimarina Ag06-30.</title>
        <authorList>
            <person name="Parmeciano Di Noto G."/>
            <person name="Vazquez S."/>
            <person name="Mac Cormack W."/>
            <person name="Iriarte A."/>
            <person name="Quiroga C."/>
        </authorList>
    </citation>
    <scope>NUCLEOTIDE SEQUENCE [LARGE SCALE GENOMIC DNA]</scope>
    <source>
        <strain evidence="12 13">Ag06-30</strain>
    </source>
</reference>
<evidence type="ECO:0000256" key="6">
    <source>
        <dbReference type="ARBA" id="ARBA00022840"/>
    </source>
</evidence>
<dbReference type="Pfam" id="PF00586">
    <property type="entry name" value="AIRS"/>
    <property type="match status" value="1"/>
</dbReference>
<dbReference type="PANTHER" id="PTHR10256">
    <property type="entry name" value="SELENIDE, WATER DIKINASE"/>
    <property type="match status" value="1"/>
</dbReference>
<evidence type="ECO:0000256" key="8">
    <source>
        <dbReference type="ARBA" id="ARBA00023266"/>
    </source>
</evidence>
<dbReference type="GO" id="GO:0005737">
    <property type="term" value="C:cytoplasm"/>
    <property type="evidence" value="ECO:0007669"/>
    <property type="project" value="TreeGrafter"/>
</dbReference>
<dbReference type="NCBIfam" id="NF002098">
    <property type="entry name" value="PRK00943.1"/>
    <property type="match status" value="1"/>
</dbReference>
<comment type="function">
    <text evidence="9">Synthesizes selenophosphate from selenide and ATP.</text>
</comment>
<feature type="active site" evidence="9">
    <location>
        <position position="17"/>
    </location>
</feature>
<sequence>MPHTDIKLTEYSHGAGCGCKISPKVLSTILASQLPVFTDPNLLVGNQTRDDAAVYKLNEQTGIISTTDFFMPIVDDPFTFGRIAATNAISDIYAMGGTPIMAIAILGWPVNVLPPEVAQQVVDGGRQACADAGIMLAGGHSIDAPEPIFGLAVTGQIPLERVKQNNTAKANDRLYLTKPIGIGILTTAQKQKKLRDEDSQIAPNAMCQLNTIGIDIAKITGVNALTDVTGFGLAGHLIEVCQGAQLKANIVLSQVPLLPKVSDYLAQGCIPGGTHRNFDSYSEHLPPLTDDQKAIICDPQTSGGLLVAVSAEAEQELKTLLEANGIDAICIGMLNTYEPRADGHDILVELN</sequence>
<comment type="similarity">
    <text evidence="1 9">Belongs to the selenophosphate synthase 1 family. Class I subfamily.</text>
</comment>
<feature type="binding site" description="in other chain" evidence="9">
    <location>
        <begin position="48"/>
        <end position="50"/>
    </location>
    <ligand>
        <name>ATP</name>
        <dbReference type="ChEBI" id="CHEBI:30616"/>
        <note>ligand shared between dimeric partners</note>
    </ligand>
</feature>
<keyword evidence="4 9" id="KW-0547">Nucleotide-binding</keyword>
<dbReference type="Gene3D" id="3.30.1330.10">
    <property type="entry name" value="PurM-like, N-terminal domain"/>
    <property type="match status" value="1"/>
</dbReference>
<dbReference type="PIRSF" id="PIRSF036407">
    <property type="entry name" value="Selenphspht_syn"/>
    <property type="match status" value="1"/>
</dbReference>
<keyword evidence="8 9" id="KW-0711">Selenium</keyword>
<feature type="binding site" description="in other chain" evidence="9">
    <location>
        <position position="20"/>
    </location>
    <ligand>
        <name>ATP</name>
        <dbReference type="ChEBI" id="CHEBI:30616"/>
        <note>ligand shared between dimeric partners</note>
    </ligand>
</feature>
<keyword evidence="7 9" id="KW-0460">Magnesium</keyword>
<evidence type="ECO:0000259" key="11">
    <source>
        <dbReference type="Pfam" id="PF02769"/>
    </source>
</evidence>
<feature type="binding site" description="in other chain" evidence="9">
    <location>
        <position position="91"/>
    </location>
    <ligand>
        <name>ATP</name>
        <dbReference type="ChEBI" id="CHEBI:30616"/>
        <note>ligand shared between dimeric partners</note>
    </ligand>
</feature>
<feature type="binding site" evidence="9">
    <location>
        <position position="227"/>
    </location>
    <ligand>
        <name>Mg(2+)</name>
        <dbReference type="ChEBI" id="CHEBI:18420"/>
    </ligand>
</feature>
<feature type="binding site" evidence="9">
    <location>
        <position position="51"/>
    </location>
    <ligand>
        <name>Mg(2+)</name>
        <dbReference type="ChEBI" id="CHEBI:18420"/>
    </ligand>
</feature>
<proteinExistence type="inferred from homology"/>
<comment type="subunit">
    <text evidence="9">Homodimer.</text>
</comment>
<dbReference type="RefSeq" id="WP_059745183.1">
    <property type="nucleotide sequence ID" value="NZ_JBOZOX010000020.1"/>
</dbReference>
<dbReference type="AlphaFoldDB" id="A0A106C1H7"/>
<feature type="binding site" evidence="9">
    <location>
        <begin position="139"/>
        <end position="141"/>
    </location>
    <ligand>
        <name>ATP</name>
        <dbReference type="ChEBI" id="CHEBI:30616"/>
        <note>ligand shared between dimeric partners</note>
    </ligand>
</feature>
<dbReference type="GO" id="GO:0004756">
    <property type="term" value="F:selenide, water dikinase activity"/>
    <property type="evidence" value="ECO:0007669"/>
    <property type="project" value="UniProtKB-UniRule"/>
</dbReference>
<evidence type="ECO:0000256" key="4">
    <source>
        <dbReference type="ARBA" id="ARBA00022741"/>
    </source>
</evidence>
<organism evidence="12">
    <name type="scientific">Shewanella frigidimarina</name>
    <dbReference type="NCBI Taxonomy" id="56812"/>
    <lineage>
        <taxon>Bacteria</taxon>
        <taxon>Pseudomonadati</taxon>
        <taxon>Pseudomonadota</taxon>
        <taxon>Gammaproteobacteria</taxon>
        <taxon>Alteromonadales</taxon>
        <taxon>Shewanellaceae</taxon>
        <taxon>Shewanella</taxon>
    </lineage>
</organism>
<dbReference type="HAMAP" id="MF_00625">
    <property type="entry name" value="SelD"/>
    <property type="match status" value="1"/>
</dbReference>
<comment type="caution">
    <text evidence="12">The sequence shown here is derived from an EMBL/GenBank/DDBJ whole genome shotgun (WGS) entry which is preliminary data.</text>
</comment>
<accession>A0A106C1H7</accession>
<dbReference type="InterPro" id="IPR016188">
    <property type="entry name" value="PurM-like_N"/>
</dbReference>
<dbReference type="FunFam" id="3.30.1330.10:FF:000003">
    <property type="entry name" value="Selenide, water dikinase"/>
    <property type="match status" value="1"/>
</dbReference>
<dbReference type="SUPFAM" id="SSF56042">
    <property type="entry name" value="PurM C-terminal domain-like"/>
    <property type="match status" value="1"/>
</dbReference>
<dbReference type="EC" id="2.7.9.3" evidence="9"/>
<keyword evidence="3 9" id="KW-0479">Metal-binding</keyword>
<name>A0A106C1H7_SHEFR</name>
<comment type="catalytic activity">
    <reaction evidence="9">
        <text>hydrogenselenide + ATP + H2O = selenophosphate + AMP + phosphate + 2 H(+)</text>
        <dbReference type="Rhea" id="RHEA:18737"/>
        <dbReference type="ChEBI" id="CHEBI:15377"/>
        <dbReference type="ChEBI" id="CHEBI:15378"/>
        <dbReference type="ChEBI" id="CHEBI:16144"/>
        <dbReference type="ChEBI" id="CHEBI:29317"/>
        <dbReference type="ChEBI" id="CHEBI:30616"/>
        <dbReference type="ChEBI" id="CHEBI:43474"/>
        <dbReference type="ChEBI" id="CHEBI:456215"/>
        <dbReference type="EC" id="2.7.9.3"/>
    </reaction>
</comment>
<dbReference type="CDD" id="cd02195">
    <property type="entry name" value="SelD"/>
    <property type="match status" value="1"/>
</dbReference>
<dbReference type="PANTHER" id="PTHR10256:SF0">
    <property type="entry name" value="INACTIVE SELENIDE, WATER DIKINASE-LIKE PROTEIN-RELATED"/>
    <property type="match status" value="1"/>
</dbReference>
<dbReference type="InterPro" id="IPR036676">
    <property type="entry name" value="PurM-like_C_sf"/>
</dbReference>